<evidence type="ECO:0000313" key="4">
    <source>
        <dbReference type="EMBL" id="PMR68818.1"/>
    </source>
</evidence>
<organism evidence="4 5">
    <name type="scientific">Halomonas heilongjiangensis</name>
    <dbReference type="NCBI Taxonomy" id="1387883"/>
    <lineage>
        <taxon>Bacteria</taxon>
        <taxon>Pseudomonadati</taxon>
        <taxon>Pseudomonadota</taxon>
        <taxon>Gammaproteobacteria</taxon>
        <taxon>Oceanospirillales</taxon>
        <taxon>Halomonadaceae</taxon>
        <taxon>Halomonas</taxon>
    </lineage>
</organism>
<evidence type="ECO:0000259" key="3">
    <source>
        <dbReference type="PROSITE" id="PS51186"/>
    </source>
</evidence>
<reference evidence="4 5" key="1">
    <citation type="submission" date="2018-01" db="EMBL/GenBank/DDBJ databases">
        <title>Halomonas endophytica sp. nov., isolated from storage liquid in the stems of Populus euphratica.</title>
        <authorList>
            <person name="Chen C."/>
        </authorList>
    </citation>
    <scope>NUCLEOTIDE SEQUENCE [LARGE SCALE GENOMIC DNA]</scope>
    <source>
        <strain evidence="4 5">DSM 26881</strain>
    </source>
</reference>
<comment type="caution">
    <text evidence="4">The sequence shown here is derived from an EMBL/GenBank/DDBJ whole genome shotgun (WGS) entry which is preliminary data.</text>
</comment>
<dbReference type="RefSeq" id="WP_102628339.1">
    <property type="nucleotide sequence ID" value="NZ_PDOH01000001.1"/>
</dbReference>
<dbReference type="PROSITE" id="PS51186">
    <property type="entry name" value="GNAT"/>
    <property type="match status" value="1"/>
</dbReference>
<gene>
    <name evidence="4" type="ORF">C1H66_13150</name>
</gene>
<evidence type="ECO:0000256" key="2">
    <source>
        <dbReference type="ARBA" id="ARBA00023315"/>
    </source>
</evidence>
<keyword evidence="1 4" id="KW-0808">Transferase</keyword>
<name>A0A2N7TL13_9GAMM</name>
<proteinExistence type="predicted"/>
<dbReference type="CDD" id="cd04301">
    <property type="entry name" value="NAT_SF"/>
    <property type="match status" value="1"/>
</dbReference>
<dbReference type="GO" id="GO:0016747">
    <property type="term" value="F:acyltransferase activity, transferring groups other than amino-acyl groups"/>
    <property type="evidence" value="ECO:0007669"/>
    <property type="project" value="InterPro"/>
</dbReference>
<dbReference type="Gene3D" id="3.40.630.30">
    <property type="match status" value="1"/>
</dbReference>
<dbReference type="InterPro" id="IPR016181">
    <property type="entry name" value="Acyl_CoA_acyltransferase"/>
</dbReference>
<dbReference type="EMBL" id="PNRE01000059">
    <property type="protein sequence ID" value="PMR68818.1"/>
    <property type="molecule type" value="Genomic_DNA"/>
</dbReference>
<dbReference type="Proteomes" id="UP000235346">
    <property type="component" value="Unassembled WGS sequence"/>
</dbReference>
<dbReference type="InterPro" id="IPR050832">
    <property type="entry name" value="Bact_Acetyltransf"/>
</dbReference>
<dbReference type="PANTHER" id="PTHR43877:SF2">
    <property type="entry name" value="AMINOALKYLPHOSPHONATE N-ACETYLTRANSFERASE-RELATED"/>
    <property type="match status" value="1"/>
</dbReference>
<protein>
    <submittedName>
        <fullName evidence="4">GNAT family N-acetyltransferase</fullName>
    </submittedName>
</protein>
<dbReference type="AlphaFoldDB" id="A0A2N7TL13"/>
<dbReference type="OrthoDB" id="9792929at2"/>
<dbReference type="SUPFAM" id="SSF55729">
    <property type="entry name" value="Acyl-CoA N-acyltransferases (Nat)"/>
    <property type="match status" value="1"/>
</dbReference>
<feature type="domain" description="N-acetyltransferase" evidence="3">
    <location>
        <begin position="1"/>
        <end position="157"/>
    </location>
</feature>
<dbReference type="InterPro" id="IPR000182">
    <property type="entry name" value="GNAT_dom"/>
</dbReference>
<evidence type="ECO:0000313" key="5">
    <source>
        <dbReference type="Proteomes" id="UP000235346"/>
    </source>
</evidence>
<dbReference type="Pfam" id="PF00583">
    <property type="entry name" value="Acetyltransf_1"/>
    <property type="match status" value="1"/>
</dbReference>
<dbReference type="PANTHER" id="PTHR43877">
    <property type="entry name" value="AMINOALKYLPHOSPHONATE N-ACETYLTRANSFERASE-RELATED-RELATED"/>
    <property type="match status" value="1"/>
</dbReference>
<keyword evidence="2" id="KW-0012">Acyltransferase</keyword>
<evidence type="ECO:0000256" key="1">
    <source>
        <dbReference type="ARBA" id="ARBA00022679"/>
    </source>
</evidence>
<keyword evidence="5" id="KW-1185">Reference proteome</keyword>
<sequence>MSVRHAKLRDIEALGELLDGYRVFYDQPSDPAGARNFLAHRLGLGDAHLLVDEGEDGELLGFVQLYPLFSTVRLAPLWLLNDLFVAPRARQRGIGRALMNAARDLALANGVRHLKLATQIENRVAQGLYESLGWRRDTVFHHYALTVDDRVLEESCP</sequence>
<accession>A0A2N7TL13</accession>